<reference evidence="1" key="1">
    <citation type="journal article" date="2020" name="Stud. Mycol.">
        <title>101 Dothideomycetes genomes: a test case for predicting lifestyles and emergence of pathogens.</title>
        <authorList>
            <person name="Haridas S."/>
            <person name="Albert R."/>
            <person name="Binder M."/>
            <person name="Bloem J."/>
            <person name="Labutti K."/>
            <person name="Salamov A."/>
            <person name="Andreopoulos B."/>
            <person name="Baker S."/>
            <person name="Barry K."/>
            <person name="Bills G."/>
            <person name="Bluhm B."/>
            <person name="Cannon C."/>
            <person name="Castanera R."/>
            <person name="Culley D."/>
            <person name="Daum C."/>
            <person name="Ezra D."/>
            <person name="Gonzalez J."/>
            <person name="Henrissat B."/>
            <person name="Kuo A."/>
            <person name="Liang C."/>
            <person name="Lipzen A."/>
            <person name="Lutzoni F."/>
            <person name="Magnuson J."/>
            <person name="Mondo S."/>
            <person name="Nolan M."/>
            <person name="Ohm R."/>
            <person name="Pangilinan J."/>
            <person name="Park H.-J."/>
            <person name="Ramirez L."/>
            <person name="Alfaro M."/>
            <person name="Sun H."/>
            <person name="Tritt A."/>
            <person name="Yoshinaga Y."/>
            <person name="Zwiers L.-H."/>
            <person name="Turgeon B."/>
            <person name="Goodwin S."/>
            <person name="Spatafora J."/>
            <person name="Crous P."/>
            <person name="Grigoriev I."/>
        </authorList>
    </citation>
    <scope>NUCLEOTIDE SEQUENCE</scope>
    <source>
        <strain evidence="1">CBS 113818</strain>
    </source>
</reference>
<evidence type="ECO:0000313" key="1">
    <source>
        <dbReference type="EMBL" id="KAF2825759.1"/>
    </source>
</evidence>
<accession>A0A6A6ZZ01</accession>
<evidence type="ECO:0000313" key="2">
    <source>
        <dbReference type="Proteomes" id="UP000799424"/>
    </source>
</evidence>
<organism evidence="1 2">
    <name type="scientific">Ophiobolus disseminans</name>
    <dbReference type="NCBI Taxonomy" id="1469910"/>
    <lineage>
        <taxon>Eukaryota</taxon>
        <taxon>Fungi</taxon>
        <taxon>Dikarya</taxon>
        <taxon>Ascomycota</taxon>
        <taxon>Pezizomycotina</taxon>
        <taxon>Dothideomycetes</taxon>
        <taxon>Pleosporomycetidae</taxon>
        <taxon>Pleosporales</taxon>
        <taxon>Pleosporineae</taxon>
        <taxon>Phaeosphaeriaceae</taxon>
        <taxon>Ophiobolus</taxon>
    </lineage>
</organism>
<protein>
    <submittedName>
        <fullName evidence="1">Uncharacterized protein</fullName>
    </submittedName>
</protein>
<gene>
    <name evidence="1" type="ORF">CC86DRAFT_407021</name>
</gene>
<sequence length="112" mass="12650">MTSDNCDIIALSKGELLSLDSLEYLAKMNEMFHVLAACDPDITKHGDKFDVPREPTGSERDAAMFQTCFDLKFYNVMCIGWEGDTAYRRGVVMVEKRAFDDPNPKTNTFKLG</sequence>
<proteinExistence type="predicted"/>
<dbReference type="EMBL" id="MU006227">
    <property type="protein sequence ID" value="KAF2825759.1"/>
    <property type="molecule type" value="Genomic_DNA"/>
</dbReference>
<dbReference type="Proteomes" id="UP000799424">
    <property type="component" value="Unassembled WGS sequence"/>
</dbReference>
<dbReference type="AlphaFoldDB" id="A0A6A6ZZ01"/>
<name>A0A6A6ZZ01_9PLEO</name>
<keyword evidence="2" id="KW-1185">Reference proteome</keyword>